<dbReference type="RefSeq" id="XP_031807541.1">
    <property type="nucleotide sequence ID" value="XM_031951681.1"/>
</dbReference>
<sequence length="1068" mass="119906">MAEIPLYFVDLQDDLDDFGFEDYGPDCDSMRITAFLDIPGQDNLTPLARLEKYAFSDNIFNRQIIARGLLDVFRDFSNNEEDFLTVMEIVVRLSEDAEPTVRTELMEQIPPIAIFLQENRPNFPLAFSEYLMPIVVRYLTDPNNQVRKSSQEVLLILLEQDLIFQNDIENKVCPILLDLSAPDSDDEYKAEAVNIICKMASMLSKSTVERLLLPRFCELCGDGKLFQVRKVCATNFGDVCNAVGQEATEKFLIPKFFELCSDSVWGMRKACAECFMAVSYTTSPEVRRTKLSPLFINLISDPCRWVRQAAFQSLGPFISTFANPSSAGLYIREDGTLSIRPPAQDITPTSDSTSSCVNITSSCSGNPEHIKPDPLTEGTSIETSNFLHVESSHIGEVEKRMACPASAEEELIKSCQNDNSCAIKDANDSQVNSCQGLNRACSGSSEDIFNNFLYWRTPLPDISQDLELLQTKTEQQEEGCCIPDTVCKNCVASSEIKKVLESLQEHMMNDPDVQAQVQVLSAALRAAQLDSMGDSETKNAEESHEEVSSSEPSSTTENQNTVSSISSQNELLVTRVIQSTDSEKHLNGTSEHLQKEQISDPTPFEDDKSKLQDIIPQPLLDQYLSMTDPARAQTVDTDIAKHCAYSLPGVALTLGRQNWHCLKDTYETLASDVQWKVRRTLAFSIHELAVILGDQLTAADLVPIFNGFLKDLDEVRIGVLKHLYDFLKLLHADKRREYLYQLQEFVVTDNSRNWRFRYELAEQLILILELYNPSDVYDYLMHIALKLCADKVSEVRWISFKLVVAILQKFYSNNASALGLNFINELIIRFRHCPKWVGRQAFAFICQAVVREECIPVDQFVEHLLPSLLSLASDPVPNVRVLLAKALRQTLLEKGILMDDSTLGYHDVVPGGIVSLCIWHQDGWEELVLAAVEGDASKLSCLGVTEDSLYRTPHSLRLRAEKYQEWIADRAFVALYITAHRGHADAVRFLLENGANCLAKTPVGRTALHVAAAMGHVNCINLLLDYGAPLAEKDLKGETPIEIARRLKRPPLRLILWRRRGAGTPAKL</sequence>
<evidence type="ECO:0000313" key="7">
    <source>
        <dbReference type="Ensembl" id="ENSSHAP00000046027.1"/>
    </source>
</evidence>
<reference evidence="7 8" key="1">
    <citation type="journal article" date="2011" name="Proc. Natl. Acad. Sci. U.S.A.">
        <title>Genetic diversity and population structure of the endangered marsupial Sarcophilus harrisii (Tasmanian devil).</title>
        <authorList>
            <person name="Miller W."/>
            <person name="Hayes V.M."/>
            <person name="Ratan A."/>
            <person name="Petersen D.C."/>
            <person name="Wittekindt N.E."/>
            <person name="Miller J."/>
            <person name="Walenz B."/>
            <person name="Knight J."/>
            <person name="Qi J."/>
            <person name="Zhao F."/>
            <person name="Wang Q."/>
            <person name="Bedoya-Reina O.C."/>
            <person name="Katiyar N."/>
            <person name="Tomsho L.P."/>
            <person name="Kasson L.M."/>
            <person name="Hardie R.A."/>
            <person name="Woodbridge P."/>
            <person name="Tindall E.A."/>
            <person name="Bertelsen M.F."/>
            <person name="Dixon D."/>
            <person name="Pyecroft S."/>
            <person name="Helgen K.M."/>
            <person name="Lesk A.M."/>
            <person name="Pringle T.H."/>
            <person name="Patterson N."/>
            <person name="Zhang Y."/>
            <person name="Kreiss A."/>
            <person name="Woods G.M."/>
            <person name="Jones M.E."/>
            <person name="Schuster S.C."/>
        </authorList>
    </citation>
    <scope>NUCLEOTIDE SEQUENCE [LARGE SCALE GENOMIC DNA]</scope>
</reference>
<evidence type="ECO:0000256" key="2">
    <source>
        <dbReference type="PROSITE-ProRule" id="PRU00023"/>
    </source>
</evidence>
<dbReference type="InterPro" id="IPR011989">
    <property type="entry name" value="ARM-like"/>
</dbReference>
<evidence type="ECO:0000256" key="4">
    <source>
        <dbReference type="SAM" id="MobiDB-lite"/>
    </source>
</evidence>
<feature type="region of interest" description="Disordered" evidence="4">
    <location>
        <begin position="530"/>
        <end position="566"/>
    </location>
</feature>
<dbReference type="InterPro" id="IPR051023">
    <property type="entry name" value="PP2A_Regulatory_Subunit_A"/>
</dbReference>
<dbReference type="GO" id="GO:0005737">
    <property type="term" value="C:cytoplasm"/>
    <property type="evidence" value="ECO:0007669"/>
    <property type="project" value="TreeGrafter"/>
</dbReference>
<organism evidence="7 8">
    <name type="scientific">Sarcophilus harrisii</name>
    <name type="common">Tasmanian devil</name>
    <name type="synonym">Sarcophilus laniarius</name>
    <dbReference type="NCBI Taxonomy" id="9305"/>
    <lineage>
        <taxon>Eukaryota</taxon>
        <taxon>Metazoa</taxon>
        <taxon>Chordata</taxon>
        <taxon>Craniata</taxon>
        <taxon>Vertebrata</taxon>
        <taxon>Euteleostomi</taxon>
        <taxon>Mammalia</taxon>
        <taxon>Metatheria</taxon>
        <taxon>Dasyuromorphia</taxon>
        <taxon>Dasyuridae</taxon>
        <taxon>Sarcophilus</taxon>
    </lineage>
</organism>
<reference evidence="7" key="2">
    <citation type="submission" date="2025-08" db="UniProtKB">
        <authorList>
            <consortium name="Ensembl"/>
        </authorList>
    </citation>
    <scope>IDENTIFICATION</scope>
</reference>
<dbReference type="Ensembl" id="ENSSHAT00000045857.1">
    <property type="protein sequence ID" value="ENSSHAP00000046027.1"/>
    <property type="gene ID" value="ENSSHAG00000016343.2"/>
</dbReference>
<feature type="compositionally biased region" description="Basic and acidic residues" evidence="4">
    <location>
        <begin position="584"/>
        <end position="598"/>
    </location>
</feature>
<feature type="domain" description="Phosphatase 2A Regulatory Subunit A helical" evidence="6">
    <location>
        <begin position="91"/>
        <end position="318"/>
    </location>
</feature>
<dbReference type="InterPro" id="IPR033461">
    <property type="entry name" value="WRNPLPNID"/>
</dbReference>
<dbReference type="Gene3D" id="1.25.40.20">
    <property type="entry name" value="Ankyrin repeat-containing domain"/>
    <property type="match status" value="1"/>
</dbReference>
<dbReference type="GeneID" id="100932231"/>
<dbReference type="Pfam" id="PF15017">
    <property type="entry name" value="WRNPLPNID"/>
    <property type="match status" value="1"/>
</dbReference>
<dbReference type="InterPro" id="IPR021133">
    <property type="entry name" value="HEAT_type_2"/>
</dbReference>
<dbReference type="InterPro" id="IPR016024">
    <property type="entry name" value="ARM-type_fold"/>
</dbReference>
<dbReference type="PROSITE" id="PS50297">
    <property type="entry name" value="ANK_REP_REGION"/>
    <property type="match status" value="2"/>
</dbReference>
<dbReference type="PROSITE" id="PS50077">
    <property type="entry name" value="HEAT_REPEAT"/>
    <property type="match status" value="2"/>
</dbReference>
<keyword evidence="2" id="KW-0040">ANK repeat</keyword>
<dbReference type="GeneTree" id="ENSGT00950000183066"/>
<feature type="domain" description="Putative WW-binding" evidence="5">
    <location>
        <begin position="449"/>
        <end position="479"/>
    </location>
</feature>
<dbReference type="Pfam" id="PF12796">
    <property type="entry name" value="Ank_2"/>
    <property type="match status" value="1"/>
</dbReference>
<gene>
    <name evidence="7" type="primary">ANKRD60</name>
</gene>
<feature type="repeat" description="ANK" evidence="2">
    <location>
        <begin position="1003"/>
        <end position="1035"/>
    </location>
</feature>
<dbReference type="InterPro" id="IPR002110">
    <property type="entry name" value="Ankyrin_rpt"/>
</dbReference>
<dbReference type="SUPFAM" id="SSF48403">
    <property type="entry name" value="Ankyrin repeat"/>
    <property type="match status" value="1"/>
</dbReference>
<feature type="repeat" description="ANK" evidence="2">
    <location>
        <begin position="970"/>
        <end position="1002"/>
    </location>
</feature>
<feature type="compositionally biased region" description="Basic and acidic residues" evidence="4">
    <location>
        <begin position="535"/>
        <end position="547"/>
    </location>
</feature>
<evidence type="ECO:0000259" key="6">
    <source>
        <dbReference type="Pfam" id="PF22956"/>
    </source>
</evidence>
<reference evidence="7" key="3">
    <citation type="submission" date="2025-09" db="UniProtKB">
        <authorList>
            <consortium name="Ensembl"/>
        </authorList>
    </citation>
    <scope>IDENTIFICATION</scope>
</reference>
<name>A0A7N4Q1S1_SARHA</name>
<dbReference type="Proteomes" id="UP000007648">
    <property type="component" value="Unassembled WGS sequence"/>
</dbReference>
<protein>
    <submittedName>
        <fullName evidence="7">Ankyrin repeat domain 60</fullName>
    </submittedName>
</protein>
<evidence type="ECO:0000313" key="8">
    <source>
        <dbReference type="Proteomes" id="UP000007648"/>
    </source>
</evidence>
<feature type="repeat" description="HEAT" evidence="3">
    <location>
        <begin position="864"/>
        <end position="887"/>
    </location>
</feature>
<evidence type="ECO:0000256" key="1">
    <source>
        <dbReference type="ARBA" id="ARBA00022737"/>
    </source>
</evidence>
<proteinExistence type="predicted"/>
<dbReference type="Pfam" id="PF22956">
    <property type="entry name" value="VPS15-like_hel"/>
    <property type="match status" value="1"/>
</dbReference>
<feature type="region of interest" description="Disordered" evidence="4">
    <location>
        <begin position="584"/>
        <end position="609"/>
    </location>
</feature>
<dbReference type="PANTHER" id="PTHR10648">
    <property type="entry name" value="SERINE/THREONINE-PROTEIN PHOSPHATASE PP2A 65 KDA REGULATORY SUBUNIT"/>
    <property type="match status" value="1"/>
</dbReference>
<dbReference type="FunFam" id="1.25.10.10:FF:000179">
    <property type="entry name" value="Serine/threonine-protein phosphatase 4 regulatory subunit 1"/>
    <property type="match status" value="1"/>
</dbReference>
<dbReference type="Gene3D" id="1.25.10.10">
    <property type="entry name" value="Leucine-rich Repeat Variant"/>
    <property type="match status" value="2"/>
</dbReference>
<feature type="repeat" description="HEAT" evidence="3">
    <location>
        <begin position="212"/>
        <end position="251"/>
    </location>
</feature>
<dbReference type="SMART" id="SM00248">
    <property type="entry name" value="ANK"/>
    <property type="match status" value="2"/>
</dbReference>
<keyword evidence="8" id="KW-1185">Reference proteome</keyword>
<keyword evidence="1" id="KW-0677">Repeat</keyword>
<dbReference type="CTD" id="140731"/>
<dbReference type="InterPro" id="IPR055231">
    <property type="entry name" value="2AA_helical"/>
</dbReference>
<dbReference type="InterPro" id="IPR036770">
    <property type="entry name" value="Ankyrin_rpt-contain_sf"/>
</dbReference>
<accession>A0A7N4Q1S1</accession>
<dbReference type="GO" id="GO:0019888">
    <property type="term" value="F:protein phosphatase regulator activity"/>
    <property type="evidence" value="ECO:0007669"/>
    <property type="project" value="TreeGrafter"/>
</dbReference>
<evidence type="ECO:0000259" key="5">
    <source>
        <dbReference type="Pfam" id="PF15017"/>
    </source>
</evidence>
<dbReference type="SUPFAM" id="SSF48371">
    <property type="entry name" value="ARM repeat"/>
    <property type="match status" value="1"/>
</dbReference>
<dbReference type="PANTHER" id="PTHR10648:SF7">
    <property type="entry name" value="WW-BINDING DOMAIN-CONTAINING PROTEIN-RELATED"/>
    <property type="match status" value="1"/>
</dbReference>
<dbReference type="FunFam" id="1.25.10.10:FF:000358">
    <property type="entry name" value="Serine/threonine-protein phosphatase 4 regulatory subunit 1"/>
    <property type="match status" value="1"/>
</dbReference>
<dbReference type="AlphaFoldDB" id="A0A7N4Q1S1"/>
<dbReference type="PROSITE" id="PS50088">
    <property type="entry name" value="ANK_REPEAT"/>
    <property type="match status" value="2"/>
</dbReference>
<evidence type="ECO:0000256" key="3">
    <source>
        <dbReference type="PROSITE-ProRule" id="PRU00103"/>
    </source>
</evidence>
<dbReference type="InParanoid" id="A0A7N4Q1S1"/>